<name>A0A4Z1NF64_9PEZI</name>
<evidence type="ECO:0000313" key="5">
    <source>
        <dbReference type="Proteomes" id="UP000298493"/>
    </source>
</evidence>
<organism evidence="4 5">
    <name type="scientific">Venturia nashicola</name>
    <dbReference type="NCBI Taxonomy" id="86259"/>
    <lineage>
        <taxon>Eukaryota</taxon>
        <taxon>Fungi</taxon>
        <taxon>Dikarya</taxon>
        <taxon>Ascomycota</taxon>
        <taxon>Pezizomycotina</taxon>
        <taxon>Dothideomycetes</taxon>
        <taxon>Pleosporomycetidae</taxon>
        <taxon>Venturiales</taxon>
        <taxon>Venturiaceae</taxon>
        <taxon>Venturia</taxon>
    </lineage>
</organism>
<keyword evidence="5" id="KW-1185">Reference proteome</keyword>
<evidence type="ECO:0000256" key="1">
    <source>
        <dbReference type="ARBA" id="ARBA00022801"/>
    </source>
</evidence>
<sequence length="292" mass="29872">MRSSSAFAAVLASLPTALAAAACPTLELIYARATTEPKGLGAAGGLLAKDLAKDLPGASVYAVNYPASMGSLNTCEGPMDLIKQVKTRVDSCPGIKLALGGHSQGGAVVTATVSKIPAKYLKSIVAVTLFGAPPCSDLTKSTVPGVAEVGARCKSFCNYKDQICDSTGAMGNGGPRAACTLPKSFSPRRRELEVKDFGMGYPAYIEPRPLSEQESLRVNRINKQAGAATCGEDERGHKAGSTTGLAAHMAYKSDGYYVAAASCYIAKMYKAAGGAAPPHPAAAAGSSATETD</sequence>
<comment type="caution">
    <text evidence="4">The sequence shown here is derived from an EMBL/GenBank/DDBJ whole genome shotgun (WGS) entry which is preliminary data.</text>
</comment>
<proteinExistence type="predicted"/>
<dbReference type="Pfam" id="PF01083">
    <property type="entry name" value="Cutinase"/>
    <property type="match status" value="1"/>
</dbReference>
<dbReference type="InterPro" id="IPR029058">
    <property type="entry name" value="AB_hydrolase_fold"/>
</dbReference>
<keyword evidence="3" id="KW-0732">Signal</keyword>
<dbReference type="SUPFAM" id="SSF53474">
    <property type="entry name" value="alpha/beta-Hydrolases"/>
    <property type="match status" value="1"/>
</dbReference>
<dbReference type="PANTHER" id="PTHR33630:SF9">
    <property type="entry name" value="CUTINASE 4"/>
    <property type="match status" value="1"/>
</dbReference>
<evidence type="ECO:0000313" key="4">
    <source>
        <dbReference type="EMBL" id="TID13027.1"/>
    </source>
</evidence>
<feature type="signal peptide" evidence="3">
    <location>
        <begin position="1"/>
        <end position="21"/>
    </location>
</feature>
<keyword evidence="2" id="KW-1015">Disulfide bond</keyword>
<dbReference type="InterPro" id="IPR000675">
    <property type="entry name" value="Cutinase/axe"/>
</dbReference>
<protein>
    <recommendedName>
        <fullName evidence="6">Carbohydrate esterase family 5 protein</fullName>
    </recommendedName>
</protein>
<dbReference type="AlphaFoldDB" id="A0A4Z1NF64"/>
<accession>A0A4Z1NF64</accession>
<dbReference type="Gene3D" id="3.40.50.1820">
    <property type="entry name" value="alpha/beta hydrolase"/>
    <property type="match status" value="1"/>
</dbReference>
<feature type="chain" id="PRO_5021421130" description="Carbohydrate esterase family 5 protein" evidence="3">
    <location>
        <begin position="22"/>
        <end position="292"/>
    </location>
</feature>
<reference evidence="4 5" key="1">
    <citation type="submission" date="2019-04" db="EMBL/GenBank/DDBJ databases">
        <title>High contiguity whole genome sequence and gene annotation resource for two Venturia nashicola isolates.</title>
        <authorList>
            <person name="Prokchorchik M."/>
            <person name="Won K."/>
            <person name="Lee Y."/>
            <person name="Choi E.D."/>
            <person name="Segonzac C."/>
            <person name="Sohn K.H."/>
        </authorList>
    </citation>
    <scope>NUCLEOTIDE SEQUENCE [LARGE SCALE GENOMIC DNA]</scope>
    <source>
        <strain evidence="4 5">PRI2</strain>
    </source>
</reference>
<dbReference type="SMART" id="SM01110">
    <property type="entry name" value="Cutinase"/>
    <property type="match status" value="1"/>
</dbReference>
<gene>
    <name evidence="4" type="ORF">E6O75_ATG10166</name>
</gene>
<dbReference type="STRING" id="86259.A0A4Z1NF64"/>
<dbReference type="PANTHER" id="PTHR33630">
    <property type="entry name" value="CUTINASE RV1984C-RELATED-RELATED"/>
    <property type="match status" value="1"/>
</dbReference>
<dbReference type="PROSITE" id="PS51257">
    <property type="entry name" value="PROKAR_LIPOPROTEIN"/>
    <property type="match status" value="1"/>
</dbReference>
<dbReference type="GO" id="GO:0052689">
    <property type="term" value="F:carboxylic ester hydrolase activity"/>
    <property type="evidence" value="ECO:0007669"/>
    <property type="project" value="UniProtKB-ARBA"/>
</dbReference>
<evidence type="ECO:0000256" key="2">
    <source>
        <dbReference type="ARBA" id="ARBA00023157"/>
    </source>
</evidence>
<evidence type="ECO:0000256" key="3">
    <source>
        <dbReference type="SAM" id="SignalP"/>
    </source>
</evidence>
<dbReference type="Proteomes" id="UP000298493">
    <property type="component" value="Unassembled WGS sequence"/>
</dbReference>
<dbReference type="OrthoDB" id="3907628at2759"/>
<dbReference type="EMBL" id="SNSC02000030">
    <property type="protein sequence ID" value="TID13027.1"/>
    <property type="molecule type" value="Genomic_DNA"/>
</dbReference>
<keyword evidence="1" id="KW-0378">Hydrolase</keyword>
<evidence type="ECO:0008006" key="6">
    <source>
        <dbReference type="Google" id="ProtNLM"/>
    </source>
</evidence>